<dbReference type="PANTHER" id="PTHR43685:SF5">
    <property type="entry name" value="GLYCOSYLTRANSFERASE EPSE-RELATED"/>
    <property type="match status" value="1"/>
</dbReference>
<keyword evidence="6" id="KW-1185">Reference proteome</keyword>
<comment type="similarity">
    <text evidence="1">Belongs to the glycosyltransferase 2 family.</text>
</comment>
<dbReference type="InterPro" id="IPR050834">
    <property type="entry name" value="Glycosyltransf_2"/>
</dbReference>
<dbReference type="OrthoDB" id="9801954at2"/>
<dbReference type="InterPro" id="IPR001173">
    <property type="entry name" value="Glyco_trans_2-like"/>
</dbReference>
<gene>
    <name evidence="5" type="ORF">NG99_01440</name>
</gene>
<evidence type="ECO:0000256" key="1">
    <source>
        <dbReference type="ARBA" id="ARBA00006739"/>
    </source>
</evidence>
<dbReference type="Gene3D" id="3.90.550.10">
    <property type="entry name" value="Spore Coat Polysaccharide Biosynthesis Protein SpsA, Chain A"/>
    <property type="match status" value="1"/>
</dbReference>
<evidence type="ECO:0000313" key="6">
    <source>
        <dbReference type="Proteomes" id="UP000030351"/>
    </source>
</evidence>
<dbReference type="RefSeq" id="WP_034887637.1">
    <property type="nucleotide sequence ID" value="NZ_JRUQ01000006.1"/>
</dbReference>
<proteinExistence type="inferred from homology"/>
<reference evidence="5 6" key="1">
    <citation type="submission" date="2014-10" db="EMBL/GenBank/DDBJ databases">
        <title>Genome sequence of Erwinia typographi M043b.</title>
        <authorList>
            <person name="Chan K.-G."/>
            <person name="Tan W.-S."/>
        </authorList>
    </citation>
    <scope>NUCLEOTIDE SEQUENCE [LARGE SCALE GENOMIC DNA]</scope>
    <source>
        <strain evidence="5 6">M043b</strain>
    </source>
</reference>
<dbReference type="AlphaFoldDB" id="A0A0A3Z9R2"/>
<name>A0A0A3Z9R2_9GAMM</name>
<dbReference type="Proteomes" id="UP000030351">
    <property type="component" value="Unassembled WGS sequence"/>
</dbReference>
<dbReference type="GO" id="GO:0016757">
    <property type="term" value="F:glycosyltransferase activity"/>
    <property type="evidence" value="ECO:0007669"/>
    <property type="project" value="UniProtKB-KW"/>
</dbReference>
<keyword evidence="2" id="KW-0328">Glycosyltransferase</keyword>
<sequence length="266" mass="30525">MFSVLMSLYSKEKPDNLDQCLSSLYAQTRKADEIILVYDGPVTEELQAVVEKWQPLLMLTLVKLEKNVGLGNALNAGLNRCTHDLVARMDTDDICLPQRFEKQIAFMDANPGVSLLGAAVTEFDEHGKERLKSLPVTYSEICHFARLKNPFNHMCVVFRKQAVISAGSYQHHLFMEDYNLWLRMMAEGQQMANLPDVLMRVRAGSEMVSKRRGWPYIKSEIQLFKLKNKLKQVPLLTGSIYFLIRTSTRVIPTGLMKYLYERDRGK</sequence>
<dbReference type="PANTHER" id="PTHR43685">
    <property type="entry name" value="GLYCOSYLTRANSFERASE"/>
    <property type="match status" value="1"/>
</dbReference>
<dbReference type="CDD" id="cd04195">
    <property type="entry name" value="GT2_AmsE_like"/>
    <property type="match status" value="1"/>
</dbReference>
<dbReference type="SUPFAM" id="SSF53448">
    <property type="entry name" value="Nucleotide-diphospho-sugar transferases"/>
    <property type="match status" value="1"/>
</dbReference>
<evidence type="ECO:0000256" key="3">
    <source>
        <dbReference type="ARBA" id="ARBA00022679"/>
    </source>
</evidence>
<comment type="caution">
    <text evidence="5">The sequence shown here is derived from an EMBL/GenBank/DDBJ whole genome shotgun (WGS) entry which is preliminary data.</text>
</comment>
<dbReference type="EMBL" id="JRUQ01000006">
    <property type="protein sequence ID" value="KGT95832.1"/>
    <property type="molecule type" value="Genomic_DNA"/>
</dbReference>
<dbReference type="InterPro" id="IPR029044">
    <property type="entry name" value="Nucleotide-diphossugar_trans"/>
</dbReference>
<evidence type="ECO:0000313" key="5">
    <source>
        <dbReference type="EMBL" id="KGT95832.1"/>
    </source>
</evidence>
<evidence type="ECO:0000259" key="4">
    <source>
        <dbReference type="Pfam" id="PF00535"/>
    </source>
</evidence>
<dbReference type="Pfam" id="PF00535">
    <property type="entry name" value="Glycos_transf_2"/>
    <property type="match status" value="1"/>
</dbReference>
<keyword evidence="3" id="KW-0808">Transferase</keyword>
<dbReference type="eggNOG" id="COG1215">
    <property type="taxonomic scope" value="Bacteria"/>
</dbReference>
<evidence type="ECO:0000256" key="2">
    <source>
        <dbReference type="ARBA" id="ARBA00022676"/>
    </source>
</evidence>
<protein>
    <submittedName>
        <fullName evidence="5">Amylovoran biosynthesis protein AmsE</fullName>
    </submittedName>
</protein>
<accession>A0A0A3Z9R2</accession>
<dbReference type="STRING" id="371042.NG99_01440"/>
<organism evidence="5 6">
    <name type="scientific">Erwinia typographi</name>
    <dbReference type="NCBI Taxonomy" id="371042"/>
    <lineage>
        <taxon>Bacteria</taxon>
        <taxon>Pseudomonadati</taxon>
        <taxon>Pseudomonadota</taxon>
        <taxon>Gammaproteobacteria</taxon>
        <taxon>Enterobacterales</taxon>
        <taxon>Erwiniaceae</taxon>
        <taxon>Erwinia</taxon>
    </lineage>
</organism>
<feature type="domain" description="Glycosyltransferase 2-like" evidence="4">
    <location>
        <begin position="3"/>
        <end position="170"/>
    </location>
</feature>